<name>A0A068EGU8_9POXV</name>
<dbReference type="KEGG" id="vg:19737792"/>
<evidence type="ECO:0000313" key="1">
    <source>
        <dbReference type="EMBL" id="AID46578.1"/>
    </source>
</evidence>
<dbReference type="Proteomes" id="UP000101521">
    <property type="component" value="Segment"/>
</dbReference>
<keyword evidence="2" id="KW-1185">Reference proteome</keyword>
<evidence type="ECO:0000313" key="2">
    <source>
        <dbReference type="Proteomes" id="UP000101521"/>
    </source>
</evidence>
<organism evidence="1 2">
    <name type="scientific">Pigeonpox virus</name>
    <dbReference type="NCBI Taxonomy" id="10264"/>
    <lineage>
        <taxon>Viruses</taxon>
        <taxon>Varidnaviria</taxon>
        <taxon>Bamfordvirae</taxon>
        <taxon>Nucleocytoviricota</taxon>
        <taxon>Pokkesviricetes</taxon>
        <taxon>Chitovirales</taxon>
        <taxon>Poxviridae</taxon>
        <taxon>Chordopoxvirinae</taxon>
        <taxon>Avipoxvirus</taxon>
        <taxon>Avipoxvirus pigeonpox</taxon>
    </lineage>
</organism>
<dbReference type="RefSeq" id="YP_009046302.1">
    <property type="nucleotide sequence ID" value="NC_024447.1"/>
</dbReference>
<dbReference type="Pfam" id="PF19240">
    <property type="entry name" value="DUF5890"/>
    <property type="match status" value="1"/>
</dbReference>
<accession>A0A068EGU8</accession>
<gene>
    <name evidence="1" type="ORF">fep_067</name>
</gene>
<dbReference type="EMBL" id="KJ801920">
    <property type="protein sequence ID" value="AID46578.1"/>
    <property type="molecule type" value="Genomic_DNA"/>
</dbReference>
<dbReference type="GeneID" id="19737792"/>
<reference evidence="1 2" key="1">
    <citation type="journal article" date="2014" name="BMC Genomics">
        <title>The complete genome sequences of poxviruses isolated from a penguin and a pigeon in South Africa and comparison to other sequenced avipoxviruses.</title>
        <authorList>
            <person name="Offerman K."/>
            <person name="Carulei O."/>
            <person name="van der Walt A.P."/>
            <person name="Douglass N."/>
            <person name="Williamson A.L."/>
        </authorList>
    </citation>
    <scope>NUCLEOTIDE SEQUENCE [LARGE SCALE GENOMIC DNA]</scope>
    <source>
        <strain evidence="1">FeP2</strain>
    </source>
</reference>
<proteinExistence type="predicted"/>
<dbReference type="InterPro" id="IPR045408">
    <property type="entry name" value="DUF5890"/>
</dbReference>
<protein>
    <submittedName>
        <fullName evidence="1">HT motif family protein</fullName>
    </submittedName>
</protein>
<sequence length="93" mass="11398">MYTTYLLTMVKIVFAMNSRKDIDVILYRFHEMTNYAFKSVYQRFCYRLQCSRMGKYHKTVTFRNTIEPKIKELIKKIRGFTVYKITIQPEEIY</sequence>